<gene>
    <name evidence="2" type="ORF">QJ521_04995</name>
</gene>
<feature type="transmembrane region" description="Helical" evidence="1">
    <location>
        <begin position="149"/>
        <end position="170"/>
    </location>
</feature>
<feature type="transmembrane region" description="Helical" evidence="1">
    <location>
        <begin position="182"/>
        <end position="201"/>
    </location>
</feature>
<keyword evidence="1" id="KW-1133">Transmembrane helix</keyword>
<dbReference type="Pfam" id="PF07613">
    <property type="entry name" value="DUF1576"/>
    <property type="match status" value="2"/>
</dbReference>
<dbReference type="RefSeq" id="WP_282839336.1">
    <property type="nucleotide sequence ID" value="NZ_JASCXW010000013.1"/>
</dbReference>
<dbReference type="EMBL" id="JASCXW010000013">
    <property type="protein sequence ID" value="MDI6452912.1"/>
    <property type="molecule type" value="Genomic_DNA"/>
</dbReference>
<protein>
    <submittedName>
        <fullName evidence="2">DUF1576 domain-containing protein</fullName>
    </submittedName>
</protein>
<feature type="transmembrane region" description="Helical" evidence="1">
    <location>
        <begin position="383"/>
        <end position="404"/>
    </location>
</feature>
<feature type="transmembrane region" description="Helical" evidence="1">
    <location>
        <begin position="271"/>
        <end position="292"/>
    </location>
</feature>
<evidence type="ECO:0000256" key="1">
    <source>
        <dbReference type="SAM" id="Phobius"/>
    </source>
</evidence>
<feature type="transmembrane region" description="Helical" evidence="1">
    <location>
        <begin position="7"/>
        <end position="24"/>
    </location>
</feature>
<name>A0AAW6U4R2_9MOLU</name>
<dbReference type="AlphaFoldDB" id="A0AAW6U4R2"/>
<keyword evidence="3" id="KW-1185">Reference proteome</keyword>
<sequence>MKFIKQNMLIPFIFGVIFIIAFLIEPIDAIYHGFIAILMSPSILISDYLLIGGLSATLINVSLTVILNLILIKKLELKMTGPIFACLLTIAGFAFFGKNIFNAIPMYIGIYFYAKVTKTELKSYILVLLLSSGISPIVSYLMFGVGLEYFISIPLGIFVGLLVGFVLPSFNAHAIKFHQGYNLYNTGFSMGVLSMLLTGIISSFTVIERSAEVNNAYHFELLWSTIIVSIFLIIVAFIMDPKVYQKYNLILKRSGRLITDFPAIAGKEATILNVGVMGLFSIAIVLTLGIYINGPVMGGILTIVGFAAFGKHPLNSIPVVLGAMLAVLLTPLELTLGPILAIFFVTGLAPLAGKYGFIAGVIAGFIHLLITPLALAFQGGFDLYNNGFAAGFVAAVLSSLYAIFKPDDEDKTTKPV</sequence>
<feature type="transmembrane region" description="Helical" evidence="1">
    <location>
        <begin position="57"/>
        <end position="75"/>
    </location>
</feature>
<dbReference type="Proteomes" id="UP001431532">
    <property type="component" value="Unassembled WGS sequence"/>
</dbReference>
<keyword evidence="1" id="KW-0812">Transmembrane</keyword>
<accession>A0AAW6U4R2</accession>
<feature type="transmembrane region" description="Helical" evidence="1">
    <location>
        <begin position="357"/>
        <end position="377"/>
    </location>
</feature>
<evidence type="ECO:0000313" key="2">
    <source>
        <dbReference type="EMBL" id="MDI6452912.1"/>
    </source>
</evidence>
<dbReference type="InterPro" id="IPR011470">
    <property type="entry name" value="DUF1576"/>
</dbReference>
<feature type="transmembrane region" description="Helical" evidence="1">
    <location>
        <begin position="81"/>
        <end position="112"/>
    </location>
</feature>
<feature type="transmembrane region" description="Helical" evidence="1">
    <location>
        <begin position="319"/>
        <end position="345"/>
    </location>
</feature>
<comment type="caution">
    <text evidence="2">The sequence shown here is derived from an EMBL/GenBank/DDBJ whole genome shotgun (WGS) entry which is preliminary data.</text>
</comment>
<reference evidence="2" key="1">
    <citation type="submission" date="2023-05" db="EMBL/GenBank/DDBJ databases">
        <title>Mariniplasma microaerophilum sp. nov., a novel anaerobic mollicute isolated from terrestrial mud volcano, Taman Peninsula, Russia.</title>
        <authorList>
            <person name="Khomyakova M.A."/>
            <person name="Merkel A.Y."/>
            <person name="Slobodkin A.I."/>
        </authorList>
    </citation>
    <scope>NUCLEOTIDE SEQUENCE</scope>
    <source>
        <strain evidence="2">M4Ah</strain>
    </source>
</reference>
<organism evidence="2 3">
    <name type="scientific">Peloplasma aerotolerans</name>
    <dbReference type="NCBI Taxonomy" id="3044389"/>
    <lineage>
        <taxon>Bacteria</taxon>
        <taxon>Bacillati</taxon>
        <taxon>Mycoplasmatota</taxon>
        <taxon>Mollicutes</taxon>
        <taxon>Acholeplasmatales</taxon>
        <taxon>Acholeplasmataceae</taxon>
        <taxon>Peloplasma</taxon>
    </lineage>
</organism>
<proteinExistence type="predicted"/>
<feature type="transmembrane region" description="Helical" evidence="1">
    <location>
        <begin position="124"/>
        <end position="143"/>
    </location>
</feature>
<keyword evidence="1" id="KW-0472">Membrane</keyword>
<evidence type="ECO:0000313" key="3">
    <source>
        <dbReference type="Proteomes" id="UP001431532"/>
    </source>
</evidence>
<feature type="transmembrane region" description="Helical" evidence="1">
    <location>
        <begin position="221"/>
        <end position="239"/>
    </location>
</feature>